<feature type="domain" description="Thioredoxin" evidence="1">
    <location>
        <begin position="1"/>
        <end position="111"/>
    </location>
</feature>
<dbReference type="SUPFAM" id="SSF52833">
    <property type="entry name" value="Thioredoxin-like"/>
    <property type="match status" value="1"/>
</dbReference>
<dbReference type="PROSITE" id="PS51352">
    <property type="entry name" value="THIOREDOXIN_2"/>
    <property type="match status" value="1"/>
</dbReference>
<accession>A0A0F9DWJ3</accession>
<sequence length="111" mass="12125">HTINLADALEERRPVLLLFASPALCESKACGPVTDVAEQVKREFGDRVAFIHMEVFKDNDAGKGVRGQVRAWGLESEPFAFAINSSGRIAARLEGAFSVRELEAAVRKALK</sequence>
<gene>
    <name evidence="2" type="ORF">LCGC14_2498160</name>
</gene>
<feature type="non-terminal residue" evidence="2">
    <location>
        <position position="1"/>
    </location>
</feature>
<dbReference type="InterPro" id="IPR013766">
    <property type="entry name" value="Thioredoxin_domain"/>
</dbReference>
<evidence type="ECO:0000313" key="2">
    <source>
        <dbReference type="EMBL" id="KKL16183.1"/>
    </source>
</evidence>
<dbReference type="EMBL" id="LAZR01039768">
    <property type="protein sequence ID" value="KKL16183.1"/>
    <property type="molecule type" value="Genomic_DNA"/>
</dbReference>
<protein>
    <recommendedName>
        <fullName evidence="1">Thioredoxin domain-containing protein</fullName>
    </recommendedName>
</protein>
<dbReference type="InterPro" id="IPR036249">
    <property type="entry name" value="Thioredoxin-like_sf"/>
</dbReference>
<comment type="caution">
    <text evidence="2">The sequence shown here is derived from an EMBL/GenBank/DDBJ whole genome shotgun (WGS) entry which is preliminary data.</text>
</comment>
<organism evidence="2">
    <name type="scientific">marine sediment metagenome</name>
    <dbReference type="NCBI Taxonomy" id="412755"/>
    <lineage>
        <taxon>unclassified sequences</taxon>
        <taxon>metagenomes</taxon>
        <taxon>ecological metagenomes</taxon>
    </lineage>
</organism>
<reference evidence="2" key="1">
    <citation type="journal article" date="2015" name="Nature">
        <title>Complex archaea that bridge the gap between prokaryotes and eukaryotes.</title>
        <authorList>
            <person name="Spang A."/>
            <person name="Saw J.H."/>
            <person name="Jorgensen S.L."/>
            <person name="Zaremba-Niedzwiedzka K."/>
            <person name="Martijn J."/>
            <person name="Lind A.E."/>
            <person name="van Eijk R."/>
            <person name="Schleper C."/>
            <person name="Guy L."/>
            <person name="Ettema T.J."/>
        </authorList>
    </citation>
    <scope>NUCLEOTIDE SEQUENCE</scope>
</reference>
<dbReference type="Gene3D" id="3.40.30.10">
    <property type="entry name" value="Glutaredoxin"/>
    <property type="match status" value="1"/>
</dbReference>
<name>A0A0F9DWJ3_9ZZZZ</name>
<proteinExistence type="predicted"/>
<evidence type="ECO:0000259" key="1">
    <source>
        <dbReference type="PROSITE" id="PS51352"/>
    </source>
</evidence>
<dbReference type="AlphaFoldDB" id="A0A0F9DWJ3"/>